<protein>
    <recommendedName>
        <fullName evidence="2">DUF7730 domain-containing protein</fullName>
    </recommendedName>
</protein>
<dbReference type="AlphaFoldDB" id="A0A8H7W5I7"/>
<dbReference type="Pfam" id="PF24864">
    <property type="entry name" value="DUF7730"/>
    <property type="match status" value="1"/>
</dbReference>
<dbReference type="PANTHER" id="PTHR38790">
    <property type="entry name" value="2EXR DOMAIN-CONTAINING PROTEIN-RELATED"/>
    <property type="match status" value="1"/>
</dbReference>
<feature type="region of interest" description="Disordered" evidence="1">
    <location>
        <begin position="1"/>
        <end position="35"/>
    </location>
</feature>
<dbReference type="OrthoDB" id="4368674at2759"/>
<dbReference type="Proteomes" id="UP000664132">
    <property type="component" value="Unassembled WGS sequence"/>
</dbReference>
<feature type="domain" description="DUF7730" evidence="2">
    <location>
        <begin position="39"/>
        <end position="148"/>
    </location>
</feature>
<reference evidence="3" key="1">
    <citation type="submission" date="2021-02" db="EMBL/GenBank/DDBJ databases">
        <title>Genome sequence Cadophora malorum strain M34.</title>
        <authorList>
            <person name="Stefanovic E."/>
            <person name="Vu D."/>
            <person name="Scully C."/>
            <person name="Dijksterhuis J."/>
            <person name="Roader J."/>
            <person name="Houbraken J."/>
        </authorList>
    </citation>
    <scope>NUCLEOTIDE SEQUENCE</scope>
    <source>
        <strain evidence="3">M34</strain>
    </source>
</reference>
<dbReference type="InterPro" id="IPR056632">
    <property type="entry name" value="DUF7730"/>
</dbReference>
<sequence length="352" mass="39507">MVKRKAPVKAAPKSTSKKSKATKPTKRTKPAQATEGIEASRLLALPPEIRNRIWKTVVTTNLVLLYTKTYTEGAPVSVRTFGSISLNPDDIRGTCSSNHQEQGPEKDGKPGKLVLRPKGTGAVSWLRTNRQIYTEAKAIVYANLKFHICCPLVFSGLITPPRKSLARYPNNRSLSFCLRATVEYDERGFRLGRGERQHGLETRHGSFGCCCCPFCFAVESMERELGKQLMNIAELSLRVYFKCKRAQQGVGTAEDWARMPDSLPCVDGEQNVDGFVKAFCEQRPLSLFMKRKIERVNVVMVCERIEHAVRDEKESCWCRGKSVDDEKLKTLDVANKIRTRLMRGDDQGGSST</sequence>
<evidence type="ECO:0000256" key="1">
    <source>
        <dbReference type="SAM" id="MobiDB-lite"/>
    </source>
</evidence>
<evidence type="ECO:0000313" key="3">
    <source>
        <dbReference type="EMBL" id="KAG4417910.1"/>
    </source>
</evidence>
<dbReference type="EMBL" id="JAFJYH010000142">
    <property type="protein sequence ID" value="KAG4417910.1"/>
    <property type="molecule type" value="Genomic_DNA"/>
</dbReference>
<accession>A0A8H7W5I7</accession>
<comment type="caution">
    <text evidence="3">The sequence shown here is derived from an EMBL/GenBank/DDBJ whole genome shotgun (WGS) entry which is preliminary data.</text>
</comment>
<feature type="compositionally biased region" description="Basic residues" evidence="1">
    <location>
        <begin position="15"/>
        <end position="29"/>
    </location>
</feature>
<proteinExistence type="predicted"/>
<evidence type="ECO:0000313" key="4">
    <source>
        <dbReference type="Proteomes" id="UP000664132"/>
    </source>
</evidence>
<gene>
    <name evidence="3" type="ORF">IFR04_008964</name>
</gene>
<evidence type="ECO:0000259" key="2">
    <source>
        <dbReference type="Pfam" id="PF24864"/>
    </source>
</evidence>
<organism evidence="3 4">
    <name type="scientific">Cadophora malorum</name>
    <dbReference type="NCBI Taxonomy" id="108018"/>
    <lineage>
        <taxon>Eukaryota</taxon>
        <taxon>Fungi</taxon>
        <taxon>Dikarya</taxon>
        <taxon>Ascomycota</taxon>
        <taxon>Pezizomycotina</taxon>
        <taxon>Leotiomycetes</taxon>
        <taxon>Helotiales</taxon>
        <taxon>Ploettnerulaceae</taxon>
        <taxon>Cadophora</taxon>
    </lineage>
</organism>
<keyword evidence="4" id="KW-1185">Reference proteome</keyword>
<name>A0A8H7W5I7_9HELO</name>